<reference evidence="7" key="2">
    <citation type="submission" date="2020-09" db="EMBL/GenBank/DDBJ databases">
        <authorList>
            <person name="Sun Q."/>
            <person name="Ohkuma M."/>
        </authorList>
    </citation>
    <scope>NUCLEOTIDE SEQUENCE</scope>
    <source>
        <strain evidence="7">JCM 4646</strain>
    </source>
</reference>
<feature type="transmembrane region" description="Helical" evidence="6">
    <location>
        <begin position="75"/>
        <end position="93"/>
    </location>
</feature>
<feature type="transmembrane region" description="Helical" evidence="6">
    <location>
        <begin position="99"/>
        <end position="118"/>
    </location>
</feature>
<feature type="transmembrane region" description="Helical" evidence="6">
    <location>
        <begin position="263"/>
        <end position="284"/>
    </location>
</feature>
<evidence type="ECO:0000313" key="8">
    <source>
        <dbReference type="Proteomes" id="UP000617734"/>
    </source>
</evidence>
<keyword evidence="4 6" id="KW-0472">Membrane</keyword>
<reference evidence="7" key="1">
    <citation type="journal article" date="2014" name="Int. J. Syst. Evol. Microbiol.">
        <title>Complete genome sequence of Corynebacterium casei LMG S-19264T (=DSM 44701T), isolated from a smear-ripened cheese.</title>
        <authorList>
            <consortium name="US DOE Joint Genome Institute (JGI-PGF)"/>
            <person name="Walter F."/>
            <person name="Albersmeier A."/>
            <person name="Kalinowski J."/>
            <person name="Ruckert C."/>
        </authorList>
    </citation>
    <scope>NUCLEOTIDE SEQUENCE</scope>
    <source>
        <strain evidence="7">JCM 4646</strain>
    </source>
</reference>
<dbReference type="InterPro" id="IPR011701">
    <property type="entry name" value="MFS"/>
</dbReference>
<accession>A0A919D7K7</accession>
<organism evidence="7 8">
    <name type="scientific">Kitasatospora indigofera</name>
    <dbReference type="NCBI Taxonomy" id="67307"/>
    <lineage>
        <taxon>Bacteria</taxon>
        <taxon>Bacillati</taxon>
        <taxon>Actinomycetota</taxon>
        <taxon>Actinomycetes</taxon>
        <taxon>Kitasatosporales</taxon>
        <taxon>Streptomycetaceae</taxon>
        <taxon>Kitasatospora</taxon>
    </lineage>
</organism>
<dbReference type="InterPro" id="IPR051788">
    <property type="entry name" value="MFS_Transporter"/>
</dbReference>
<name>A0A919D7K7_9ACTN</name>
<feature type="compositionally biased region" description="Polar residues" evidence="5">
    <location>
        <begin position="443"/>
        <end position="452"/>
    </location>
</feature>
<feature type="transmembrane region" description="Helical" evidence="6">
    <location>
        <begin position="223"/>
        <end position="243"/>
    </location>
</feature>
<dbReference type="Gene3D" id="1.20.1250.20">
    <property type="entry name" value="MFS general substrate transporter like domains"/>
    <property type="match status" value="1"/>
</dbReference>
<comment type="subcellular location">
    <subcellularLocation>
        <location evidence="1">Membrane</location>
        <topology evidence="1">Multi-pass membrane protein</topology>
    </subcellularLocation>
</comment>
<sequence>MGDQQEARRARVGFSVVFAVHGAVTGTFVTRIPWIQHHLHLNAGQLGIALLAPAVGAFLAMPLAGHLAHRYGPRAAVRALMASWCLSLALPALAPDLLLLWSALFLYGATSGMASVQLNAQGVEVERRLGRSIMSGLHGMWSAGGLVASGFGVLAANQQVDARIQLAVTSLALTALAVLACNGLADTRAGTRADTGPDPRPAAGRDAGPDAEQSPRREAPPRFALPPRSALAIGLVGFCAVFAEGASMDWAGVYLRDVTGASPGIAAASFTAFAATMTAARLSGDLAVRRLGPVRTVRAGGAVATLGGLLVISTGSPYLAIPGFGLIGIGIAAVVPLAFAAAGRTADPGRAIAGVATITYTASLSAPAAIGLIAQSVSLTASFALVAVLTAALVGTAGALRQNSTAPHRRVAARGGSTSGNAVNATARGTSPAKAGAEPTGRAGSSSPGSTG</sequence>
<feature type="transmembrane region" description="Helical" evidence="6">
    <location>
        <begin position="319"/>
        <end position="339"/>
    </location>
</feature>
<evidence type="ECO:0000256" key="2">
    <source>
        <dbReference type="ARBA" id="ARBA00022692"/>
    </source>
</evidence>
<keyword evidence="8" id="KW-1185">Reference proteome</keyword>
<dbReference type="EMBL" id="BNBO01000083">
    <property type="protein sequence ID" value="GHE25397.1"/>
    <property type="molecule type" value="Genomic_DNA"/>
</dbReference>
<evidence type="ECO:0000256" key="1">
    <source>
        <dbReference type="ARBA" id="ARBA00004141"/>
    </source>
</evidence>
<dbReference type="AlphaFoldDB" id="A0A919D7K7"/>
<evidence type="ECO:0000313" key="7">
    <source>
        <dbReference type="EMBL" id="GHE25397.1"/>
    </source>
</evidence>
<dbReference type="SUPFAM" id="SSF103473">
    <property type="entry name" value="MFS general substrate transporter"/>
    <property type="match status" value="1"/>
</dbReference>
<feature type="transmembrane region" description="Helical" evidence="6">
    <location>
        <begin position="139"/>
        <end position="158"/>
    </location>
</feature>
<comment type="caution">
    <text evidence="7">The sequence shown here is derived from an EMBL/GenBank/DDBJ whole genome shotgun (WGS) entry which is preliminary data.</text>
</comment>
<dbReference type="PANTHER" id="PTHR23514">
    <property type="entry name" value="BYPASS OF STOP CODON PROTEIN 6"/>
    <property type="match status" value="1"/>
</dbReference>
<feature type="region of interest" description="Disordered" evidence="5">
    <location>
        <begin position="189"/>
        <end position="223"/>
    </location>
</feature>
<feature type="transmembrane region" description="Helical" evidence="6">
    <location>
        <begin position="46"/>
        <end position="68"/>
    </location>
</feature>
<dbReference type="Pfam" id="PF07690">
    <property type="entry name" value="MFS_1"/>
    <property type="match status" value="1"/>
</dbReference>
<dbReference type="PANTHER" id="PTHR23514:SF13">
    <property type="entry name" value="INNER MEMBRANE PROTEIN YBJJ"/>
    <property type="match status" value="1"/>
</dbReference>
<feature type="transmembrane region" description="Helical" evidence="6">
    <location>
        <begin position="12"/>
        <end position="34"/>
    </location>
</feature>
<dbReference type="GO" id="GO:0016020">
    <property type="term" value="C:membrane"/>
    <property type="evidence" value="ECO:0007669"/>
    <property type="project" value="UniProtKB-SubCell"/>
</dbReference>
<proteinExistence type="predicted"/>
<evidence type="ECO:0000256" key="5">
    <source>
        <dbReference type="SAM" id="MobiDB-lite"/>
    </source>
</evidence>
<feature type="compositionally biased region" description="Polar residues" evidence="5">
    <location>
        <begin position="419"/>
        <end position="429"/>
    </location>
</feature>
<dbReference type="Proteomes" id="UP000617734">
    <property type="component" value="Unassembled WGS sequence"/>
</dbReference>
<dbReference type="RefSeq" id="WP_190215559.1">
    <property type="nucleotide sequence ID" value="NZ_BNBO01000083.1"/>
</dbReference>
<dbReference type="CDD" id="cd17393">
    <property type="entry name" value="MFS_MosC_like"/>
    <property type="match status" value="1"/>
</dbReference>
<evidence type="ECO:0000256" key="4">
    <source>
        <dbReference type="ARBA" id="ARBA00023136"/>
    </source>
</evidence>
<keyword evidence="3 6" id="KW-1133">Transmembrane helix</keyword>
<protein>
    <submittedName>
        <fullName evidence="7">MFS transporter</fullName>
    </submittedName>
</protein>
<feature type="region of interest" description="Disordered" evidence="5">
    <location>
        <begin position="404"/>
        <end position="452"/>
    </location>
</feature>
<dbReference type="GeneID" id="95357899"/>
<dbReference type="InterPro" id="IPR036259">
    <property type="entry name" value="MFS_trans_sf"/>
</dbReference>
<feature type="transmembrane region" description="Helical" evidence="6">
    <location>
        <begin position="379"/>
        <end position="400"/>
    </location>
</feature>
<evidence type="ECO:0000256" key="6">
    <source>
        <dbReference type="SAM" id="Phobius"/>
    </source>
</evidence>
<feature type="transmembrane region" description="Helical" evidence="6">
    <location>
        <begin position="164"/>
        <end position="185"/>
    </location>
</feature>
<feature type="transmembrane region" description="Helical" evidence="6">
    <location>
        <begin position="351"/>
        <end position="373"/>
    </location>
</feature>
<feature type="transmembrane region" description="Helical" evidence="6">
    <location>
        <begin position="296"/>
        <end position="313"/>
    </location>
</feature>
<keyword evidence="2 6" id="KW-0812">Transmembrane</keyword>
<gene>
    <name evidence="7" type="ORF">GCM10018781_76790</name>
</gene>
<evidence type="ECO:0000256" key="3">
    <source>
        <dbReference type="ARBA" id="ARBA00022989"/>
    </source>
</evidence>
<dbReference type="GO" id="GO:0022857">
    <property type="term" value="F:transmembrane transporter activity"/>
    <property type="evidence" value="ECO:0007669"/>
    <property type="project" value="InterPro"/>
</dbReference>